<evidence type="ECO:0000256" key="2">
    <source>
        <dbReference type="ARBA" id="ARBA00022475"/>
    </source>
</evidence>
<name>A0A1E5L1N4_9ENTE</name>
<comment type="caution">
    <text evidence="15">The sequence shown here is derived from an EMBL/GenBank/DDBJ whole genome shotgun (WGS) entry which is preliminary data.</text>
</comment>
<dbReference type="GO" id="GO:0005886">
    <property type="term" value="C:plasma membrane"/>
    <property type="evidence" value="ECO:0007669"/>
    <property type="project" value="UniProtKB-SubCell"/>
</dbReference>
<dbReference type="InterPro" id="IPR027379">
    <property type="entry name" value="CLS_N"/>
</dbReference>
<evidence type="ECO:0000256" key="9">
    <source>
        <dbReference type="ARBA" id="ARBA00023136"/>
    </source>
</evidence>
<evidence type="ECO:0000313" key="16">
    <source>
        <dbReference type="Proteomes" id="UP000095256"/>
    </source>
</evidence>
<evidence type="ECO:0000256" key="6">
    <source>
        <dbReference type="ARBA" id="ARBA00022737"/>
    </source>
</evidence>
<dbReference type="Pfam" id="PF13396">
    <property type="entry name" value="PLDc_N"/>
    <property type="match status" value="1"/>
</dbReference>
<dbReference type="NCBIfam" id="TIGR04265">
    <property type="entry name" value="bac_cardiolipin"/>
    <property type="match status" value="1"/>
</dbReference>
<evidence type="ECO:0000256" key="1">
    <source>
        <dbReference type="ARBA" id="ARBA00004651"/>
    </source>
</evidence>
<keyword evidence="16" id="KW-1185">Reference proteome</keyword>
<protein>
    <recommendedName>
        <fullName evidence="12">Cardiolipin synthase</fullName>
        <ecNumber evidence="12">2.7.8.-</ecNumber>
    </recommendedName>
</protein>
<dbReference type="SUPFAM" id="SSF56024">
    <property type="entry name" value="Phospholipase D/nuclease"/>
    <property type="match status" value="2"/>
</dbReference>
<dbReference type="EC" id="2.7.8.-" evidence="12"/>
<dbReference type="Pfam" id="PF13091">
    <property type="entry name" value="PLDc_2"/>
    <property type="match status" value="2"/>
</dbReference>
<dbReference type="PANTHER" id="PTHR21248">
    <property type="entry name" value="CARDIOLIPIN SYNTHASE"/>
    <property type="match status" value="1"/>
</dbReference>
<keyword evidence="8" id="KW-0443">Lipid metabolism</keyword>
<evidence type="ECO:0000259" key="14">
    <source>
        <dbReference type="PROSITE" id="PS50035"/>
    </source>
</evidence>
<keyword evidence="2" id="KW-1003">Cell membrane</keyword>
<dbReference type="CDD" id="cd09112">
    <property type="entry name" value="PLDc_CLS_2"/>
    <property type="match status" value="1"/>
</dbReference>
<evidence type="ECO:0000256" key="4">
    <source>
        <dbReference type="ARBA" id="ARBA00022679"/>
    </source>
</evidence>
<keyword evidence="9 13" id="KW-0472">Membrane</keyword>
<dbReference type="OrthoDB" id="9762009at2"/>
<dbReference type="Proteomes" id="UP000095256">
    <property type="component" value="Unassembled WGS sequence"/>
</dbReference>
<keyword evidence="5 13" id="KW-0812">Transmembrane</keyword>
<sequence length="503" mass="57388">MKNKLTQIMTVSLVTIFLLFIVAVFTNGFFFILLAFELVAIGVSIYLLLFDNRNSKAKVAWILALYFIPVLGFLLYLLLGRDPRTRRLPKEQIINQAALQNFVRQEIASVRGESSPILSRKMEKLSGRSIVMGNDITILSEGNEAYKKLFEDLRNATNHIHLFYFIFKADEVGQQIKDILIEKALAGVEVRFMYDSLGSIKLPFTFINELRVAGVEVRAYDPVNTFWLSRRLNWRNHRKVVVIDGKIGHTGGLNIGNEYRSITEKFSYWRDTNIRIKGPLVCELQESFLYDWIFFDESPKSLDSFFKQADRYFSKELFGTETGQVVYGGPYDQEKIIREGLLELIDSADDLVQIATPYFVPDDESLAVLRRVALSGVKVQLLIPGKGDREISFSGTNSFIDTLLNAGIEVYQYDNTAFLHCKLMIIDGKTATIGSTNFDIRSFQLNHEISVFLYGPSSSIDQLTYDFQQDLKKATAITASKQLEKNWQQLLKEKISALFVPLL</sequence>
<dbReference type="GO" id="GO:0032049">
    <property type="term" value="P:cardiolipin biosynthetic process"/>
    <property type="evidence" value="ECO:0007669"/>
    <property type="project" value="UniProtKB-UniRule"/>
</dbReference>
<dbReference type="PROSITE" id="PS50035">
    <property type="entry name" value="PLD"/>
    <property type="match status" value="2"/>
</dbReference>
<evidence type="ECO:0000256" key="11">
    <source>
        <dbReference type="ARBA" id="ARBA00023264"/>
    </source>
</evidence>
<feature type="transmembrane region" description="Helical" evidence="13">
    <location>
        <begin position="61"/>
        <end position="79"/>
    </location>
</feature>
<organism evidence="15 16">
    <name type="scientific">Enterococcus rivorum</name>
    <dbReference type="NCBI Taxonomy" id="762845"/>
    <lineage>
        <taxon>Bacteria</taxon>
        <taxon>Bacillati</taxon>
        <taxon>Bacillota</taxon>
        <taxon>Bacilli</taxon>
        <taxon>Lactobacillales</taxon>
        <taxon>Enterococcaceae</taxon>
        <taxon>Enterococcus</taxon>
    </lineage>
</organism>
<dbReference type="Gene3D" id="3.30.870.10">
    <property type="entry name" value="Endonuclease Chain A"/>
    <property type="match status" value="2"/>
</dbReference>
<gene>
    <name evidence="15" type="ORF">BCR26_00600</name>
</gene>
<evidence type="ECO:0000256" key="8">
    <source>
        <dbReference type="ARBA" id="ARBA00023098"/>
    </source>
</evidence>
<feature type="transmembrane region" description="Helical" evidence="13">
    <location>
        <begin position="31"/>
        <end position="49"/>
    </location>
</feature>
<feature type="transmembrane region" description="Helical" evidence="13">
    <location>
        <begin position="7"/>
        <end position="25"/>
    </location>
</feature>
<dbReference type="EMBL" id="MIEK01000001">
    <property type="protein sequence ID" value="OEH84004.1"/>
    <property type="molecule type" value="Genomic_DNA"/>
</dbReference>
<keyword evidence="7 13" id="KW-1133">Transmembrane helix</keyword>
<dbReference type="InterPro" id="IPR001736">
    <property type="entry name" value="PLipase_D/transphosphatidylase"/>
</dbReference>
<dbReference type="AlphaFoldDB" id="A0A1E5L1N4"/>
<dbReference type="RefSeq" id="WP_069697015.1">
    <property type="nucleotide sequence ID" value="NZ_JBHRXB010000001.1"/>
</dbReference>
<dbReference type="GO" id="GO:0008808">
    <property type="term" value="F:cardiolipin synthase activity"/>
    <property type="evidence" value="ECO:0007669"/>
    <property type="project" value="UniProtKB-UniRule"/>
</dbReference>
<dbReference type="InterPro" id="IPR025202">
    <property type="entry name" value="PLD-like_dom"/>
</dbReference>
<keyword evidence="6" id="KW-0677">Repeat</keyword>
<dbReference type="STRING" id="762845.BCR26_00600"/>
<proteinExistence type="predicted"/>
<keyword evidence="10" id="KW-0594">Phospholipid biosynthesis</keyword>
<evidence type="ECO:0000256" key="7">
    <source>
        <dbReference type="ARBA" id="ARBA00022989"/>
    </source>
</evidence>
<reference evidence="15 16" key="1">
    <citation type="submission" date="2016-09" db="EMBL/GenBank/DDBJ databases">
        <authorList>
            <person name="Capua I."/>
            <person name="De Benedictis P."/>
            <person name="Joannis T."/>
            <person name="Lombin L.H."/>
            <person name="Cattoli G."/>
        </authorList>
    </citation>
    <scope>NUCLEOTIDE SEQUENCE [LARGE SCALE GENOMIC DNA]</scope>
    <source>
        <strain evidence="15 16">LMG 25899</strain>
    </source>
</reference>
<evidence type="ECO:0000256" key="13">
    <source>
        <dbReference type="SAM" id="Phobius"/>
    </source>
</evidence>
<evidence type="ECO:0000256" key="10">
    <source>
        <dbReference type="ARBA" id="ARBA00023209"/>
    </source>
</evidence>
<comment type="subcellular location">
    <subcellularLocation>
        <location evidence="1">Cell membrane</location>
        <topology evidence="1">Multi-pass membrane protein</topology>
    </subcellularLocation>
</comment>
<evidence type="ECO:0000256" key="5">
    <source>
        <dbReference type="ARBA" id="ARBA00022692"/>
    </source>
</evidence>
<keyword evidence="11" id="KW-1208">Phospholipid metabolism</keyword>
<dbReference type="InterPro" id="IPR022924">
    <property type="entry name" value="Cardiolipin_synthase"/>
</dbReference>
<dbReference type="SMART" id="SM00155">
    <property type="entry name" value="PLDc"/>
    <property type="match status" value="2"/>
</dbReference>
<keyword evidence="4" id="KW-0808">Transferase</keyword>
<evidence type="ECO:0000256" key="3">
    <source>
        <dbReference type="ARBA" id="ARBA00022516"/>
    </source>
</evidence>
<keyword evidence="3" id="KW-0444">Lipid biosynthesis</keyword>
<feature type="domain" description="PLD phosphodiesterase" evidence="14">
    <location>
        <begin position="232"/>
        <end position="259"/>
    </location>
</feature>
<feature type="domain" description="PLD phosphodiesterase" evidence="14">
    <location>
        <begin position="415"/>
        <end position="442"/>
    </location>
</feature>
<dbReference type="CDD" id="cd09110">
    <property type="entry name" value="PLDc_CLS_1"/>
    <property type="match status" value="1"/>
</dbReference>
<evidence type="ECO:0000256" key="12">
    <source>
        <dbReference type="NCBIfam" id="TIGR04265"/>
    </source>
</evidence>
<evidence type="ECO:0000313" key="15">
    <source>
        <dbReference type="EMBL" id="OEH84004.1"/>
    </source>
</evidence>
<dbReference type="PANTHER" id="PTHR21248:SF22">
    <property type="entry name" value="PHOSPHOLIPASE D"/>
    <property type="match status" value="1"/>
</dbReference>
<accession>A0A1E5L1N4</accession>